<dbReference type="EMBL" id="KZ666564">
    <property type="protein sequence ID" value="PPR94357.1"/>
    <property type="molecule type" value="Genomic_DNA"/>
</dbReference>
<proteinExistence type="predicted"/>
<evidence type="ECO:0000313" key="2">
    <source>
        <dbReference type="EMBL" id="PPR94357.1"/>
    </source>
</evidence>
<protein>
    <recommendedName>
        <fullName evidence="1">DUF4283 domain-containing protein</fullName>
    </recommendedName>
</protein>
<gene>
    <name evidence="2" type="ORF">GOBAR_AA26313</name>
</gene>
<evidence type="ECO:0000259" key="1">
    <source>
        <dbReference type="Pfam" id="PF14111"/>
    </source>
</evidence>
<evidence type="ECO:0000313" key="3">
    <source>
        <dbReference type="Proteomes" id="UP000239757"/>
    </source>
</evidence>
<accession>A0A2P5WTE9</accession>
<dbReference type="AlphaFoldDB" id="A0A2P5WTE9"/>
<dbReference type="Proteomes" id="UP000239757">
    <property type="component" value="Unassembled WGS sequence"/>
</dbReference>
<organism evidence="2 3">
    <name type="scientific">Gossypium barbadense</name>
    <name type="common">Sea Island cotton</name>
    <name type="synonym">Hibiscus barbadensis</name>
    <dbReference type="NCBI Taxonomy" id="3634"/>
    <lineage>
        <taxon>Eukaryota</taxon>
        <taxon>Viridiplantae</taxon>
        <taxon>Streptophyta</taxon>
        <taxon>Embryophyta</taxon>
        <taxon>Tracheophyta</taxon>
        <taxon>Spermatophyta</taxon>
        <taxon>Magnoliopsida</taxon>
        <taxon>eudicotyledons</taxon>
        <taxon>Gunneridae</taxon>
        <taxon>Pentapetalae</taxon>
        <taxon>rosids</taxon>
        <taxon>malvids</taxon>
        <taxon>Malvales</taxon>
        <taxon>Malvaceae</taxon>
        <taxon>Malvoideae</taxon>
        <taxon>Gossypium</taxon>
    </lineage>
</organism>
<dbReference type="OrthoDB" id="961614at2759"/>
<sequence length="93" mass="10668">MEDGFKQLSLQDKEEVKLEIATLLSLWRPLQGARIKQIGDGSLYLIQCYHLVDLKKIISKGPWSFNKCLLLTHKLKKGQSPTGVKLFFANFYV</sequence>
<name>A0A2P5WTE9_GOSBA</name>
<dbReference type="Pfam" id="PF14111">
    <property type="entry name" value="DUF4283"/>
    <property type="match status" value="1"/>
</dbReference>
<dbReference type="InterPro" id="IPR025558">
    <property type="entry name" value="DUF4283"/>
</dbReference>
<reference evidence="2 3" key="1">
    <citation type="submission" date="2015-01" db="EMBL/GenBank/DDBJ databases">
        <title>Genome of allotetraploid Gossypium barbadense reveals genomic plasticity and fiber elongation in cotton evolution.</title>
        <authorList>
            <person name="Chen X."/>
            <person name="Liu X."/>
            <person name="Zhao B."/>
            <person name="Zheng H."/>
            <person name="Hu Y."/>
            <person name="Lu G."/>
            <person name="Yang C."/>
            <person name="Chen J."/>
            <person name="Shan C."/>
            <person name="Zhang L."/>
            <person name="Zhou Y."/>
            <person name="Wang L."/>
            <person name="Guo W."/>
            <person name="Bai Y."/>
            <person name="Ruan J."/>
            <person name="Shangguan X."/>
            <person name="Mao Y."/>
            <person name="Jiang J."/>
            <person name="Zhu Y."/>
            <person name="Lei J."/>
            <person name="Kang H."/>
            <person name="Chen S."/>
            <person name="He X."/>
            <person name="Wang R."/>
            <person name="Wang Y."/>
            <person name="Chen J."/>
            <person name="Wang L."/>
            <person name="Yu S."/>
            <person name="Wang B."/>
            <person name="Wei J."/>
            <person name="Song S."/>
            <person name="Lu X."/>
            <person name="Gao Z."/>
            <person name="Gu W."/>
            <person name="Deng X."/>
            <person name="Ma D."/>
            <person name="Wang S."/>
            <person name="Liang W."/>
            <person name="Fang L."/>
            <person name="Cai C."/>
            <person name="Zhu X."/>
            <person name="Zhou B."/>
            <person name="Zhang Y."/>
            <person name="Chen Z."/>
            <person name="Xu S."/>
            <person name="Zhu R."/>
            <person name="Wang S."/>
            <person name="Zhang T."/>
            <person name="Zhao G."/>
        </authorList>
    </citation>
    <scope>NUCLEOTIDE SEQUENCE [LARGE SCALE GENOMIC DNA]</scope>
    <source>
        <strain evidence="3">cv. Xinhai21</strain>
        <tissue evidence="2">Leaf</tissue>
    </source>
</reference>
<feature type="domain" description="DUF4283" evidence="1">
    <location>
        <begin position="20"/>
        <end position="81"/>
    </location>
</feature>